<dbReference type="AlphaFoldDB" id="A0A453B615"/>
<accession>A0A453B615</accession>
<reference evidence="1" key="5">
    <citation type="journal article" date="2021" name="G3 (Bethesda)">
        <title>Aegilops tauschii genome assembly Aet v5.0 features greater sequence contiguity and improved annotation.</title>
        <authorList>
            <person name="Wang L."/>
            <person name="Zhu T."/>
            <person name="Rodriguez J.C."/>
            <person name="Deal K.R."/>
            <person name="Dubcovsky J."/>
            <person name="McGuire P.E."/>
            <person name="Lux T."/>
            <person name="Spannagl M."/>
            <person name="Mayer K.F.X."/>
            <person name="Baldrich P."/>
            <person name="Meyers B.C."/>
            <person name="Huo N."/>
            <person name="Gu Y.Q."/>
            <person name="Zhou H."/>
            <person name="Devos K.M."/>
            <person name="Bennetzen J.L."/>
            <person name="Unver T."/>
            <person name="Budak H."/>
            <person name="Gulick P.J."/>
            <person name="Galiba G."/>
            <person name="Kalapos B."/>
            <person name="Nelson D.R."/>
            <person name="Li P."/>
            <person name="You F.M."/>
            <person name="Luo M.C."/>
            <person name="Dvorak J."/>
        </authorList>
    </citation>
    <scope>NUCLEOTIDE SEQUENCE [LARGE SCALE GENOMIC DNA]</scope>
    <source>
        <strain evidence="1">cv. AL8/78</strain>
    </source>
</reference>
<dbReference type="Gramene" id="AET2Gv20379600.1">
    <property type="protein sequence ID" value="AET2Gv20379600.1"/>
    <property type="gene ID" value="AET2Gv20379600"/>
</dbReference>
<reference evidence="1" key="4">
    <citation type="submission" date="2019-03" db="UniProtKB">
        <authorList>
            <consortium name="EnsemblPlants"/>
        </authorList>
    </citation>
    <scope>IDENTIFICATION</scope>
</reference>
<reference evidence="2" key="2">
    <citation type="journal article" date="2017" name="Nat. Plants">
        <title>The Aegilops tauschii genome reveals multiple impacts of transposons.</title>
        <authorList>
            <person name="Zhao G."/>
            <person name="Zou C."/>
            <person name="Li K."/>
            <person name="Wang K."/>
            <person name="Li T."/>
            <person name="Gao L."/>
            <person name="Zhang X."/>
            <person name="Wang H."/>
            <person name="Yang Z."/>
            <person name="Liu X."/>
            <person name="Jiang W."/>
            <person name="Mao L."/>
            <person name="Kong X."/>
            <person name="Jiao Y."/>
            <person name="Jia J."/>
        </authorList>
    </citation>
    <scope>NUCLEOTIDE SEQUENCE [LARGE SCALE GENOMIC DNA]</scope>
    <source>
        <strain evidence="2">cv. AL8/78</strain>
    </source>
</reference>
<dbReference type="Proteomes" id="UP000015105">
    <property type="component" value="Chromosome 2D"/>
</dbReference>
<reference evidence="2" key="1">
    <citation type="journal article" date="2014" name="Science">
        <title>Ancient hybridizations among the ancestral genomes of bread wheat.</title>
        <authorList>
            <consortium name="International Wheat Genome Sequencing Consortium,"/>
            <person name="Marcussen T."/>
            <person name="Sandve S.R."/>
            <person name="Heier L."/>
            <person name="Spannagl M."/>
            <person name="Pfeifer M."/>
            <person name="Jakobsen K.S."/>
            <person name="Wulff B.B."/>
            <person name="Steuernagel B."/>
            <person name="Mayer K.F."/>
            <person name="Olsen O.A."/>
        </authorList>
    </citation>
    <scope>NUCLEOTIDE SEQUENCE [LARGE SCALE GENOMIC DNA]</scope>
    <source>
        <strain evidence="2">cv. AL8/78</strain>
    </source>
</reference>
<dbReference type="EnsemblPlants" id="AET2Gv20379600.1">
    <property type="protein sequence ID" value="AET2Gv20379600.1"/>
    <property type="gene ID" value="AET2Gv20379600"/>
</dbReference>
<evidence type="ECO:0000313" key="1">
    <source>
        <dbReference type="EnsemblPlants" id="AET2Gv20379600.1"/>
    </source>
</evidence>
<keyword evidence="2" id="KW-1185">Reference proteome</keyword>
<protein>
    <submittedName>
        <fullName evidence="1">Uncharacterized protein</fullName>
    </submittedName>
</protein>
<organism evidence="1 2">
    <name type="scientific">Aegilops tauschii subsp. strangulata</name>
    <name type="common">Goatgrass</name>
    <dbReference type="NCBI Taxonomy" id="200361"/>
    <lineage>
        <taxon>Eukaryota</taxon>
        <taxon>Viridiplantae</taxon>
        <taxon>Streptophyta</taxon>
        <taxon>Embryophyta</taxon>
        <taxon>Tracheophyta</taxon>
        <taxon>Spermatophyta</taxon>
        <taxon>Magnoliopsida</taxon>
        <taxon>Liliopsida</taxon>
        <taxon>Poales</taxon>
        <taxon>Poaceae</taxon>
        <taxon>BOP clade</taxon>
        <taxon>Pooideae</taxon>
        <taxon>Triticodae</taxon>
        <taxon>Triticeae</taxon>
        <taxon>Triticinae</taxon>
        <taxon>Aegilops</taxon>
    </lineage>
</organism>
<evidence type="ECO:0000313" key="2">
    <source>
        <dbReference type="Proteomes" id="UP000015105"/>
    </source>
</evidence>
<sequence length="71" mass="7621">HLRTHPHYSVLRATDPGELSFPLLAPPPPPQINPVAFLDLLATPATRGGGWLPAVMSCLFLLRESVLPAVS</sequence>
<proteinExistence type="predicted"/>
<name>A0A453B615_AEGTS</name>
<reference evidence="1" key="3">
    <citation type="journal article" date="2017" name="Nature">
        <title>Genome sequence of the progenitor of the wheat D genome Aegilops tauschii.</title>
        <authorList>
            <person name="Luo M.C."/>
            <person name="Gu Y.Q."/>
            <person name="Puiu D."/>
            <person name="Wang H."/>
            <person name="Twardziok S.O."/>
            <person name="Deal K.R."/>
            <person name="Huo N."/>
            <person name="Zhu T."/>
            <person name="Wang L."/>
            <person name="Wang Y."/>
            <person name="McGuire P.E."/>
            <person name="Liu S."/>
            <person name="Long H."/>
            <person name="Ramasamy R.K."/>
            <person name="Rodriguez J.C."/>
            <person name="Van S.L."/>
            <person name="Yuan L."/>
            <person name="Wang Z."/>
            <person name="Xia Z."/>
            <person name="Xiao L."/>
            <person name="Anderson O.D."/>
            <person name="Ouyang S."/>
            <person name="Liang Y."/>
            <person name="Zimin A.V."/>
            <person name="Pertea G."/>
            <person name="Qi P."/>
            <person name="Bennetzen J.L."/>
            <person name="Dai X."/>
            <person name="Dawson M.W."/>
            <person name="Muller H.G."/>
            <person name="Kugler K."/>
            <person name="Rivarola-Duarte L."/>
            <person name="Spannagl M."/>
            <person name="Mayer K.F.X."/>
            <person name="Lu F.H."/>
            <person name="Bevan M.W."/>
            <person name="Leroy P."/>
            <person name="Li P."/>
            <person name="You F.M."/>
            <person name="Sun Q."/>
            <person name="Liu Z."/>
            <person name="Lyons E."/>
            <person name="Wicker T."/>
            <person name="Salzberg S.L."/>
            <person name="Devos K.M."/>
            <person name="Dvorak J."/>
        </authorList>
    </citation>
    <scope>NUCLEOTIDE SEQUENCE [LARGE SCALE GENOMIC DNA]</scope>
    <source>
        <strain evidence="1">cv. AL8/78</strain>
    </source>
</reference>